<sequence length="802" mass="90760">MAPALVELSTSKERNSSSKKYIENFSCMSRLNLELVDKIRFVDSSPLFTCDIDKKVNENLNSKEFISQVMVSHESEKTPISNRNGNLHKVIKEEVILNLKSESFKNQNSNNHIKQNGCADLIPHVQKIIDKPTCCATTIDVNREPQPVAEFKPTSQIKQLLKSKEQSISNNFSYIDNNLNSLNERLKRLTSKSLSSNVACFVSKSKKVLNYHDKPKEKDYKSCKTDFSESKSLPLPLKLSYDVLPDPITDNEDDLDVKQHIPFGGKRQKSSRPAPPSNVLHQWKQNRAKIGSQCSWLTLKMAALDDKISSLNKVHTNLKTSRTVRNHTFDEAAKRQVQLNNRNGLNDTSQADCGCSRTRPLLNSQYHKYLRQNKYIPQTSNQDSYSCHCIGGSAGCRFCTKRFRMDMCSQTKVELDQNYHPILSQQSDVSLSYLLEETLRKQRINTKVTITKSKKKKKRPQSLTTHSPIGEKVEKALKAKSKSERSKSDEYSRKRYAASDISSKLKKFRKLSESCDSASKPSTPTNELASPLSQSLPSTGLSGLKKKKGASANYDIDNIVIPYSIASSTRVERIQYKEIPTPGWRAANDLLNNDEIDLEDELTDDETFRERHSRCEVTEQKRFTDYFQPVRRQRSVRTISEGPNSEPPSPHMIDERSLVNTPVESPNPLKILQNRLANVCECTEAERDLPWLPRKFPLSELETVKLEVFSAPPSPCFGEPPKRIPKPSSLSRSSSYTHLANITPRNSPIPSMSPLASPPTPESNWTVKVLNNADNQDMPTVHAPTLNDKQQRKGIVLKLAKK</sequence>
<dbReference type="SMART" id="SM01300">
    <property type="entry name" value="PEHE"/>
    <property type="match status" value="1"/>
</dbReference>
<name>A0A7M5UMF3_9CNID</name>
<dbReference type="RefSeq" id="XP_066929317.1">
    <property type="nucleotide sequence ID" value="XM_067073216.1"/>
</dbReference>
<feature type="region of interest" description="Disordered" evidence="1">
    <location>
        <begin position="449"/>
        <end position="494"/>
    </location>
</feature>
<protein>
    <recommendedName>
        <fullName evidence="2">PEHE domain-containing protein</fullName>
    </recommendedName>
</protein>
<organism evidence="3 4">
    <name type="scientific">Clytia hemisphaerica</name>
    <dbReference type="NCBI Taxonomy" id="252671"/>
    <lineage>
        <taxon>Eukaryota</taxon>
        <taxon>Metazoa</taxon>
        <taxon>Cnidaria</taxon>
        <taxon>Hydrozoa</taxon>
        <taxon>Hydroidolina</taxon>
        <taxon>Leptothecata</taxon>
        <taxon>Obeliida</taxon>
        <taxon>Clytiidae</taxon>
        <taxon>Clytia</taxon>
    </lineage>
</organism>
<dbReference type="OrthoDB" id="6022640at2759"/>
<proteinExistence type="predicted"/>
<dbReference type="EnsemblMetazoa" id="CLYHEMT012022.2">
    <property type="protein sequence ID" value="CLYHEMP012022.2"/>
    <property type="gene ID" value="CLYHEMG012022"/>
</dbReference>
<evidence type="ECO:0000313" key="3">
    <source>
        <dbReference type="EnsemblMetazoa" id="CLYHEMP012022.1"/>
    </source>
</evidence>
<dbReference type="PANTHER" id="PTHR22443:SF18">
    <property type="entry name" value="NON-SPECIFIC LETHAL 1, ISOFORM M"/>
    <property type="match status" value="1"/>
</dbReference>
<dbReference type="Proteomes" id="UP000594262">
    <property type="component" value="Unplaced"/>
</dbReference>
<reference evidence="3" key="1">
    <citation type="submission" date="2021-01" db="UniProtKB">
        <authorList>
            <consortium name="EnsemblMetazoa"/>
        </authorList>
    </citation>
    <scope>IDENTIFICATION</scope>
</reference>
<feature type="region of interest" description="Disordered" evidence="1">
    <location>
        <begin position="514"/>
        <end position="546"/>
    </location>
</feature>
<accession>A0A7M5UMF3</accession>
<dbReference type="PANTHER" id="PTHR22443">
    <property type="entry name" value="NON-SPECIFIC LETHAL 1, ISOFORM M"/>
    <property type="match status" value="1"/>
</dbReference>
<dbReference type="PROSITE" id="PS52052">
    <property type="entry name" value="PEHE"/>
    <property type="match status" value="1"/>
</dbReference>
<evidence type="ECO:0000259" key="2">
    <source>
        <dbReference type="PROSITE" id="PS52052"/>
    </source>
</evidence>
<evidence type="ECO:0000313" key="4">
    <source>
        <dbReference type="Proteomes" id="UP000594262"/>
    </source>
</evidence>
<keyword evidence="4" id="KW-1185">Reference proteome</keyword>
<dbReference type="AlphaFoldDB" id="A0A7M5UMF3"/>
<dbReference type="GO" id="GO:0044545">
    <property type="term" value="C:NSL complex"/>
    <property type="evidence" value="ECO:0007669"/>
    <property type="project" value="TreeGrafter"/>
</dbReference>
<feature type="compositionally biased region" description="Polar residues" evidence="1">
    <location>
        <begin position="514"/>
        <end position="534"/>
    </location>
</feature>
<feature type="compositionally biased region" description="Polar residues" evidence="1">
    <location>
        <begin position="740"/>
        <end position="750"/>
    </location>
</feature>
<feature type="region of interest" description="Disordered" evidence="1">
    <location>
        <begin position="740"/>
        <end position="794"/>
    </location>
</feature>
<evidence type="ECO:0000256" key="1">
    <source>
        <dbReference type="SAM" id="MobiDB-lite"/>
    </source>
</evidence>
<dbReference type="GeneID" id="136816885"/>
<dbReference type="EnsemblMetazoa" id="CLYHEMT012022.1">
    <property type="protein sequence ID" value="CLYHEMP012022.1"/>
    <property type="gene ID" value="CLYHEMG012022"/>
</dbReference>
<dbReference type="InterPro" id="IPR026180">
    <property type="entry name" value="NSL1"/>
</dbReference>
<feature type="domain" description="PEHE" evidence="2">
    <location>
        <begin position="578"/>
        <end position="691"/>
    </location>
</feature>
<dbReference type="GO" id="GO:0035035">
    <property type="term" value="F:histone acetyltransferase binding"/>
    <property type="evidence" value="ECO:0007669"/>
    <property type="project" value="TreeGrafter"/>
</dbReference>
<feature type="compositionally biased region" description="Basic and acidic residues" evidence="1">
    <location>
        <begin position="469"/>
        <end position="493"/>
    </location>
</feature>
<dbReference type="InterPro" id="IPR029332">
    <property type="entry name" value="PEHE_dom"/>
</dbReference>